<gene>
    <name evidence="1" type="ORF">J34TS1_43340</name>
</gene>
<evidence type="ECO:0000313" key="1">
    <source>
        <dbReference type="EMBL" id="GIO49569.1"/>
    </source>
</evidence>
<organism evidence="1 2">
    <name type="scientific">Paenibacillus azoreducens</name>
    <dbReference type="NCBI Taxonomy" id="116718"/>
    <lineage>
        <taxon>Bacteria</taxon>
        <taxon>Bacillati</taxon>
        <taxon>Bacillota</taxon>
        <taxon>Bacilli</taxon>
        <taxon>Bacillales</taxon>
        <taxon>Paenibacillaceae</taxon>
        <taxon>Paenibacillus</taxon>
    </lineage>
</organism>
<dbReference type="Proteomes" id="UP000682811">
    <property type="component" value="Unassembled WGS sequence"/>
</dbReference>
<proteinExistence type="predicted"/>
<evidence type="ECO:0000313" key="2">
    <source>
        <dbReference type="Proteomes" id="UP000682811"/>
    </source>
</evidence>
<keyword evidence="2" id="KW-1185">Reference proteome</keyword>
<dbReference type="EMBL" id="BORT01000023">
    <property type="protein sequence ID" value="GIO49569.1"/>
    <property type="molecule type" value="Genomic_DNA"/>
</dbReference>
<sequence>MFPKETYFVSICLGPTEFKIRCPGLLPDSLRARYRIYKLSATLMKFYIARKTTAKGGLSAVIVRQ</sequence>
<accession>A0A920CTU3</accession>
<comment type="caution">
    <text evidence="1">The sequence shown here is derived from an EMBL/GenBank/DDBJ whole genome shotgun (WGS) entry which is preliminary data.</text>
</comment>
<reference evidence="1 2" key="1">
    <citation type="submission" date="2021-03" db="EMBL/GenBank/DDBJ databases">
        <title>Antimicrobial resistance genes in bacteria isolated from Japanese honey, and their potential for conferring macrolide and lincosamide resistance in the American foulbrood pathogen Paenibacillus larvae.</title>
        <authorList>
            <person name="Okamoto M."/>
            <person name="Kumagai M."/>
            <person name="Kanamori H."/>
            <person name="Takamatsu D."/>
        </authorList>
    </citation>
    <scope>NUCLEOTIDE SEQUENCE [LARGE SCALE GENOMIC DNA]</scope>
    <source>
        <strain evidence="1 2">J34TS1</strain>
    </source>
</reference>
<protein>
    <submittedName>
        <fullName evidence="1">Uncharacterized protein</fullName>
    </submittedName>
</protein>
<name>A0A920CTU3_9BACL</name>
<dbReference type="AlphaFoldDB" id="A0A920CTU3"/>